<keyword evidence="1" id="KW-1133">Transmembrane helix</keyword>
<proteinExistence type="predicted"/>
<protein>
    <submittedName>
        <fullName evidence="3">Tetraspanin-12</fullName>
    </submittedName>
</protein>
<keyword evidence="1" id="KW-0472">Membrane</keyword>
<evidence type="ECO:0000256" key="2">
    <source>
        <dbReference type="SAM" id="SignalP"/>
    </source>
</evidence>
<gene>
    <name evidence="3" type="primary">TSPAN12_0</name>
    <name evidence="3" type="ORF">EYF80_051899</name>
</gene>
<dbReference type="EMBL" id="SRLO01001424">
    <property type="protein sequence ID" value="TNN37945.1"/>
    <property type="molecule type" value="Genomic_DNA"/>
</dbReference>
<evidence type="ECO:0000256" key="1">
    <source>
        <dbReference type="SAM" id="Phobius"/>
    </source>
</evidence>
<evidence type="ECO:0000313" key="4">
    <source>
        <dbReference type="Proteomes" id="UP000314294"/>
    </source>
</evidence>
<organism evidence="3 4">
    <name type="scientific">Liparis tanakae</name>
    <name type="common">Tanaka's snailfish</name>
    <dbReference type="NCBI Taxonomy" id="230148"/>
    <lineage>
        <taxon>Eukaryota</taxon>
        <taxon>Metazoa</taxon>
        <taxon>Chordata</taxon>
        <taxon>Craniata</taxon>
        <taxon>Vertebrata</taxon>
        <taxon>Euteleostomi</taxon>
        <taxon>Actinopterygii</taxon>
        <taxon>Neopterygii</taxon>
        <taxon>Teleostei</taxon>
        <taxon>Neoteleostei</taxon>
        <taxon>Acanthomorphata</taxon>
        <taxon>Eupercaria</taxon>
        <taxon>Perciformes</taxon>
        <taxon>Cottioidei</taxon>
        <taxon>Cottales</taxon>
        <taxon>Liparidae</taxon>
        <taxon>Liparis</taxon>
    </lineage>
</organism>
<keyword evidence="2" id="KW-0732">Signal</keyword>
<reference evidence="3 4" key="1">
    <citation type="submission" date="2019-03" db="EMBL/GenBank/DDBJ databases">
        <title>First draft genome of Liparis tanakae, snailfish: a comprehensive survey of snailfish specific genes.</title>
        <authorList>
            <person name="Kim W."/>
            <person name="Song I."/>
            <person name="Jeong J.-H."/>
            <person name="Kim D."/>
            <person name="Kim S."/>
            <person name="Ryu S."/>
            <person name="Song J.Y."/>
            <person name="Lee S.K."/>
        </authorList>
    </citation>
    <scope>NUCLEOTIDE SEQUENCE [LARGE SCALE GENOMIC DNA]</scope>
    <source>
        <tissue evidence="3">Muscle</tissue>
    </source>
</reference>
<name>A0A4Z2FAH7_9TELE</name>
<keyword evidence="1" id="KW-0812">Transmembrane</keyword>
<evidence type="ECO:0000313" key="3">
    <source>
        <dbReference type="EMBL" id="TNN37945.1"/>
    </source>
</evidence>
<keyword evidence="4" id="KW-1185">Reference proteome</keyword>
<dbReference type="Proteomes" id="UP000314294">
    <property type="component" value="Unassembled WGS sequence"/>
</dbReference>
<accession>A0A4Z2FAH7</accession>
<dbReference type="AlphaFoldDB" id="A0A4Z2FAH7"/>
<feature type="transmembrane region" description="Helical" evidence="1">
    <location>
        <begin position="80"/>
        <end position="106"/>
    </location>
</feature>
<sequence length="124" mass="13490">MARDDAVRCLRCLLHALNLLFWVQVDRLRTRFYVDQVQVDRLRTRSYVDQVQVDRAVDQVSGGPGCGPGLMWTRSRLESAALLASSAAVHPVLITGCCLLFLVALLGSCGALRGHLLLLAGVGS</sequence>
<comment type="caution">
    <text evidence="3">The sequence shown here is derived from an EMBL/GenBank/DDBJ whole genome shotgun (WGS) entry which is preliminary data.</text>
</comment>
<feature type="signal peptide" evidence="2">
    <location>
        <begin position="1"/>
        <end position="27"/>
    </location>
</feature>
<feature type="chain" id="PRO_5021264838" evidence="2">
    <location>
        <begin position="28"/>
        <end position="124"/>
    </location>
</feature>